<feature type="region of interest" description="Disordered" evidence="1">
    <location>
        <begin position="203"/>
        <end position="224"/>
    </location>
</feature>
<dbReference type="GO" id="GO:0007094">
    <property type="term" value="P:mitotic spindle assembly checkpoint signaling"/>
    <property type="evidence" value="ECO:0007669"/>
    <property type="project" value="InterPro"/>
</dbReference>
<evidence type="ECO:0000313" key="3">
    <source>
        <dbReference type="EMBL" id="ORY82971.1"/>
    </source>
</evidence>
<dbReference type="FunFam" id="1.25.40.430:FF:000003">
    <property type="entry name" value="Checkpoint serine/threonine-protein kinase BUB1"/>
    <property type="match status" value="1"/>
</dbReference>
<reference evidence="3 4" key="1">
    <citation type="submission" date="2016-07" db="EMBL/GenBank/DDBJ databases">
        <title>Pervasive Adenine N6-methylation of Active Genes in Fungi.</title>
        <authorList>
            <consortium name="DOE Joint Genome Institute"/>
            <person name="Mondo S.J."/>
            <person name="Dannebaum R.O."/>
            <person name="Kuo R.C."/>
            <person name="Labutti K."/>
            <person name="Haridas S."/>
            <person name="Kuo A."/>
            <person name="Salamov A."/>
            <person name="Ahrendt S.R."/>
            <person name="Lipzen A."/>
            <person name="Sullivan W."/>
            <person name="Andreopoulos W.B."/>
            <person name="Clum A."/>
            <person name="Lindquist E."/>
            <person name="Daum C."/>
            <person name="Ramamoorthy G.K."/>
            <person name="Gryganskyi A."/>
            <person name="Culley D."/>
            <person name="Magnuson J.K."/>
            <person name="James T.Y."/>
            <person name="O'Malley M.A."/>
            <person name="Stajich J.E."/>
            <person name="Spatafora J.W."/>
            <person name="Visel A."/>
            <person name="Grigoriev I.V."/>
        </authorList>
    </citation>
    <scope>NUCLEOTIDE SEQUENCE [LARGE SCALE GENOMIC DNA]</scope>
    <source>
        <strain evidence="3 4">62-1032</strain>
    </source>
</reference>
<dbReference type="InterPro" id="IPR015661">
    <property type="entry name" value="Bub1/Mad3"/>
</dbReference>
<dbReference type="STRING" id="106004.A0A1Y2FGB3"/>
<dbReference type="GO" id="GO:0032991">
    <property type="term" value="C:protein-containing complex"/>
    <property type="evidence" value="ECO:0007669"/>
    <property type="project" value="UniProtKB-ARBA"/>
</dbReference>
<dbReference type="SMART" id="SM00777">
    <property type="entry name" value="Mad3_BUB1_I"/>
    <property type="match status" value="1"/>
</dbReference>
<organism evidence="3 4">
    <name type="scientific">Leucosporidium creatinivorum</name>
    <dbReference type="NCBI Taxonomy" id="106004"/>
    <lineage>
        <taxon>Eukaryota</taxon>
        <taxon>Fungi</taxon>
        <taxon>Dikarya</taxon>
        <taxon>Basidiomycota</taxon>
        <taxon>Pucciniomycotina</taxon>
        <taxon>Microbotryomycetes</taxon>
        <taxon>Leucosporidiales</taxon>
        <taxon>Leucosporidium</taxon>
    </lineage>
</organism>
<dbReference type="EMBL" id="MCGR01000020">
    <property type="protein sequence ID" value="ORY82971.1"/>
    <property type="molecule type" value="Genomic_DNA"/>
</dbReference>
<protein>
    <submittedName>
        <fullName evidence="3">Mad3/BUB1 homology region 1-domain-containing protein</fullName>
    </submittedName>
</protein>
<dbReference type="Pfam" id="PF08311">
    <property type="entry name" value="Mad3_BUB1_I"/>
    <property type="match status" value="1"/>
</dbReference>
<dbReference type="OrthoDB" id="248495at2759"/>
<gene>
    <name evidence="3" type="ORF">BCR35DRAFT_265409</name>
</gene>
<keyword evidence="4" id="KW-1185">Reference proteome</keyword>
<dbReference type="GO" id="GO:0004672">
    <property type="term" value="F:protein kinase activity"/>
    <property type="evidence" value="ECO:0007669"/>
    <property type="project" value="TreeGrafter"/>
</dbReference>
<dbReference type="Gene3D" id="1.25.40.430">
    <property type="match status" value="1"/>
</dbReference>
<comment type="caution">
    <text evidence="3">The sequence shown here is derived from an EMBL/GenBank/DDBJ whole genome shotgun (WGS) entry which is preliminary data.</text>
</comment>
<dbReference type="GO" id="GO:0005634">
    <property type="term" value="C:nucleus"/>
    <property type="evidence" value="ECO:0007669"/>
    <property type="project" value="TreeGrafter"/>
</dbReference>
<feature type="domain" description="BUB1 N-terminal" evidence="2">
    <location>
        <begin position="54"/>
        <end position="220"/>
    </location>
</feature>
<dbReference type="PANTHER" id="PTHR14030:SF4">
    <property type="entry name" value="BUB1 KINASE, ISOFORM A-RELATED"/>
    <property type="match status" value="1"/>
</dbReference>
<evidence type="ECO:0000259" key="2">
    <source>
        <dbReference type="PROSITE" id="PS51489"/>
    </source>
</evidence>
<feature type="compositionally biased region" description="Pro residues" evidence="1">
    <location>
        <begin position="206"/>
        <end position="217"/>
    </location>
</feature>
<dbReference type="InParanoid" id="A0A1Y2FGB3"/>
<dbReference type="FunCoup" id="A0A1Y2FGB3">
    <property type="interactions" value="130"/>
</dbReference>
<evidence type="ECO:0000256" key="1">
    <source>
        <dbReference type="SAM" id="MobiDB-lite"/>
    </source>
</evidence>
<proteinExistence type="predicted"/>
<evidence type="ECO:0000313" key="4">
    <source>
        <dbReference type="Proteomes" id="UP000193467"/>
    </source>
</evidence>
<dbReference type="PROSITE" id="PS51489">
    <property type="entry name" value="BUB1_N"/>
    <property type="match status" value="1"/>
</dbReference>
<dbReference type="GO" id="GO:0051754">
    <property type="term" value="P:meiotic sister chromatid cohesion, centromeric"/>
    <property type="evidence" value="ECO:0007669"/>
    <property type="project" value="TreeGrafter"/>
</dbReference>
<dbReference type="PANTHER" id="PTHR14030">
    <property type="entry name" value="MITOTIC CHECKPOINT SERINE/THREONINE-PROTEIN KINASE BUB1"/>
    <property type="match status" value="1"/>
</dbReference>
<accession>A0A1Y2FGB3</accession>
<name>A0A1Y2FGB3_9BASI</name>
<dbReference type="InterPro" id="IPR013212">
    <property type="entry name" value="Mad3/Bub1_I"/>
</dbReference>
<dbReference type="Proteomes" id="UP000193467">
    <property type="component" value="Unassembled WGS sequence"/>
</dbReference>
<dbReference type="AlphaFoldDB" id="A0A1Y2FGB3"/>
<sequence length="320" mass="35129">MDHSLVTPARPTQPVDISTIEQQKENIQPLASGRSASQLASLSSHSRSGLGSKLAEEHKLYQARLDAVSIMAEDPLDIHHQYARFVLGNYPAGASATSKLVPLLEASTRRFVDDERYKNDPRYLRLWNLYAKNMEAPEDCYRFLFAKGIGEKLASLYEEFALVLEQAGRRKEADKIYTLGINRSVTPLERIKKRHVDFQERMLHAPPLPSPPRPSPPSSTSTASTARPILAGAGMAPSGAGTVAGKENGGNAFAIFRDTAASKGEHAAGAQWDDLGTVKSRKRENEIEATEWKGETLPMASASKPGAFKLEVFRDSVSWL</sequence>